<dbReference type="OrthoDB" id="2014201at2759"/>
<dbReference type="RefSeq" id="XP_016604652.1">
    <property type="nucleotide sequence ID" value="XM_016756354.1"/>
</dbReference>
<dbReference type="PANTHER" id="PTHR11183">
    <property type="entry name" value="GLYCOGENIN SUBFAMILY MEMBER"/>
    <property type="match status" value="1"/>
</dbReference>
<gene>
    <name evidence="1" type="ORF">SPPG_08195</name>
</gene>
<dbReference type="SUPFAM" id="SSF53448">
    <property type="entry name" value="Nucleotide-diphospho-sugar transferases"/>
    <property type="match status" value="1"/>
</dbReference>
<evidence type="ECO:0000313" key="2">
    <source>
        <dbReference type="Proteomes" id="UP000053201"/>
    </source>
</evidence>
<dbReference type="Proteomes" id="UP000053201">
    <property type="component" value="Unassembled WGS sequence"/>
</dbReference>
<proteinExistence type="predicted"/>
<dbReference type="Pfam" id="PF01501">
    <property type="entry name" value="Glyco_transf_8"/>
    <property type="match status" value="1"/>
</dbReference>
<keyword evidence="2" id="KW-1185">Reference proteome</keyword>
<accession>A0A0L0H5Y7</accession>
<dbReference type="InterPro" id="IPR002495">
    <property type="entry name" value="Glyco_trans_8"/>
</dbReference>
<dbReference type="VEuPathDB" id="FungiDB:SPPG_08195"/>
<sequence length="340" mass="38987">MQWKRTTVSDLRTNRRIRSTAIVVLITLFVLLFILSSDSPAGLSDAPAHLNSKLSPKQTIPPNTYAYAAYAVYDQHVCAALALFQTIRETNPHPNIDFIVIYTEKVTKKSIELMQAAGAKSRLVEMIETQNLNRKSPNGQGHVWDHRESMTKLRVFEIYDYKRIIYLDSDAIVVRNMDHLFFLPDFPLYMPRAYWLSDKQYTSIMLVIQPNPYMFPKIKEVAEKMEADGIATYDMDVLNIAFANQAGMLPGSVELLTQDLGNPTSKSRWFPWWTIDETVAQTYAIHFSAGPLGNLKPWAGNRKTIKWPEGQHTMYRGAFDRWWDVAEKVCSRDLARLGTE</sequence>
<organism evidence="1 2">
    <name type="scientific">Spizellomyces punctatus (strain DAOM BR117)</name>
    <dbReference type="NCBI Taxonomy" id="645134"/>
    <lineage>
        <taxon>Eukaryota</taxon>
        <taxon>Fungi</taxon>
        <taxon>Fungi incertae sedis</taxon>
        <taxon>Chytridiomycota</taxon>
        <taxon>Chytridiomycota incertae sedis</taxon>
        <taxon>Chytridiomycetes</taxon>
        <taxon>Spizellomycetales</taxon>
        <taxon>Spizellomycetaceae</taxon>
        <taxon>Spizellomyces</taxon>
    </lineage>
</organism>
<dbReference type="InterPro" id="IPR050587">
    <property type="entry name" value="GNT1/Glycosyltrans_8"/>
</dbReference>
<dbReference type="eggNOG" id="KOG1950">
    <property type="taxonomic scope" value="Eukaryota"/>
</dbReference>
<dbReference type="AlphaFoldDB" id="A0A0L0H5Y7"/>
<reference evidence="1 2" key="1">
    <citation type="submission" date="2009-08" db="EMBL/GenBank/DDBJ databases">
        <title>The Genome Sequence of Spizellomyces punctatus strain DAOM BR117.</title>
        <authorList>
            <consortium name="The Broad Institute Genome Sequencing Platform"/>
            <person name="Russ C."/>
            <person name="Cuomo C."/>
            <person name="Shea T."/>
            <person name="Young S.K."/>
            <person name="Zeng Q."/>
            <person name="Koehrsen M."/>
            <person name="Haas B."/>
            <person name="Borodovsky M."/>
            <person name="Guigo R."/>
            <person name="Alvarado L."/>
            <person name="Berlin A."/>
            <person name="Bochicchio J."/>
            <person name="Borenstein D."/>
            <person name="Chapman S."/>
            <person name="Chen Z."/>
            <person name="Engels R."/>
            <person name="Freedman E."/>
            <person name="Gellesch M."/>
            <person name="Goldberg J."/>
            <person name="Griggs A."/>
            <person name="Gujja S."/>
            <person name="Heiman D."/>
            <person name="Hepburn T."/>
            <person name="Howarth C."/>
            <person name="Jen D."/>
            <person name="Larson L."/>
            <person name="Lewis B."/>
            <person name="Mehta T."/>
            <person name="Park D."/>
            <person name="Pearson M."/>
            <person name="Roberts A."/>
            <person name="Saif S."/>
            <person name="Shenoy N."/>
            <person name="Sisk P."/>
            <person name="Stolte C."/>
            <person name="Sykes S."/>
            <person name="Thomson T."/>
            <person name="Walk T."/>
            <person name="White J."/>
            <person name="Yandava C."/>
            <person name="Burger G."/>
            <person name="Gray M.W."/>
            <person name="Holland P.W.H."/>
            <person name="King N."/>
            <person name="Lang F.B.F."/>
            <person name="Roger A.J."/>
            <person name="Ruiz-Trillo I."/>
            <person name="Lander E."/>
            <person name="Nusbaum C."/>
        </authorList>
    </citation>
    <scope>NUCLEOTIDE SEQUENCE [LARGE SCALE GENOMIC DNA]</scope>
    <source>
        <strain evidence="1 2">DAOM BR117</strain>
    </source>
</reference>
<name>A0A0L0H5Y7_SPIPD</name>
<dbReference type="EMBL" id="KQ257468">
    <property type="protein sequence ID" value="KNC96612.1"/>
    <property type="molecule type" value="Genomic_DNA"/>
</dbReference>
<dbReference type="InterPro" id="IPR029044">
    <property type="entry name" value="Nucleotide-diphossugar_trans"/>
</dbReference>
<evidence type="ECO:0000313" key="1">
    <source>
        <dbReference type="EMBL" id="KNC96612.1"/>
    </source>
</evidence>
<evidence type="ECO:0008006" key="3">
    <source>
        <dbReference type="Google" id="ProtNLM"/>
    </source>
</evidence>
<dbReference type="GeneID" id="27691372"/>
<dbReference type="STRING" id="645134.A0A0L0H5Y7"/>
<dbReference type="Gene3D" id="3.90.550.10">
    <property type="entry name" value="Spore Coat Polysaccharide Biosynthesis Protein SpsA, Chain A"/>
    <property type="match status" value="1"/>
</dbReference>
<protein>
    <recommendedName>
        <fullName evidence="3">Glycosyltransferase family 8 protein</fullName>
    </recommendedName>
</protein>
<dbReference type="InParanoid" id="A0A0L0H5Y7"/>
<dbReference type="OMA" id="AFNQTDY"/>
<dbReference type="GO" id="GO:0016757">
    <property type="term" value="F:glycosyltransferase activity"/>
    <property type="evidence" value="ECO:0007669"/>
    <property type="project" value="InterPro"/>
</dbReference>